<dbReference type="EMBL" id="JBHUHD010000001">
    <property type="protein sequence ID" value="MFD2142251.1"/>
    <property type="molecule type" value="Genomic_DNA"/>
</dbReference>
<dbReference type="Gene3D" id="1.20.1270.180">
    <property type="match status" value="1"/>
</dbReference>
<feature type="chain" id="PRO_5045379675" evidence="1">
    <location>
        <begin position="30"/>
        <end position="150"/>
    </location>
</feature>
<organism evidence="3 4">
    <name type="scientific">Ancylobacter oerskovii</name>
    <dbReference type="NCBI Taxonomy" id="459519"/>
    <lineage>
        <taxon>Bacteria</taxon>
        <taxon>Pseudomonadati</taxon>
        <taxon>Pseudomonadota</taxon>
        <taxon>Alphaproteobacteria</taxon>
        <taxon>Hyphomicrobiales</taxon>
        <taxon>Xanthobacteraceae</taxon>
        <taxon>Ancylobacter</taxon>
    </lineage>
</organism>
<dbReference type="PANTHER" id="PTHR39176">
    <property type="entry name" value="PERIPLASMIC PROTEIN-RELATED"/>
    <property type="match status" value="1"/>
</dbReference>
<sequence length="150" mass="16083">MPPASARRACLLPAMLGWLAFAPSPSAWADQACYDKAQSQAALTECSVADLKRSDDQLNKLYREMAARLKGDDATKKLLVDAQRKWVAFRDAECTLSTASTAGGSINPMEFNICAGALTDRRVKDFQTYLDCGKQSGGQGDDGCAIPSGK</sequence>
<dbReference type="Proteomes" id="UP001597299">
    <property type="component" value="Unassembled WGS sequence"/>
</dbReference>
<proteinExistence type="predicted"/>
<evidence type="ECO:0000313" key="4">
    <source>
        <dbReference type="Proteomes" id="UP001597299"/>
    </source>
</evidence>
<feature type="domain" description="Lysozyme inhibitor LprI-like N-terminal" evidence="2">
    <location>
        <begin position="33"/>
        <end position="125"/>
    </location>
</feature>
<evidence type="ECO:0000256" key="1">
    <source>
        <dbReference type="SAM" id="SignalP"/>
    </source>
</evidence>
<reference evidence="4" key="1">
    <citation type="journal article" date="2019" name="Int. J. Syst. Evol. Microbiol.">
        <title>The Global Catalogue of Microorganisms (GCM) 10K type strain sequencing project: providing services to taxonomists for standard genome sequencing and annotation.</title>
        <authorList>
            <consortium name="The Broad Institute Genomics Platform"/>
            <consortium name="The Broad Institute Genome Sequencing Center for Infectious Disease"/>
            <person name="Wu L."/>
            <person name="Ma J."/>
        </authorList>
    </citation>
    <scope>NUCLEOTIDE SEQUENCE [LARGE SCALE GENOMIC DNA]</scope>
    <source>
        <strain evidence="4">CCM 7435</strain>
    </source>
</reference>
<comment type="caution">
    <text evidence="3">The sequence shown here is derived from an EMBL/GenBank/DDBJ whole genome shotgun (WGS) entry which is preliminary data.</text>
</comment>
<dbReference type="InterPro" id="IPR009739">
    <property type="entry name" value="LprI-like_N"/>
</dbReference>
<gene>
    <name evidence="3" type="ORF">ACFSNC_17725</name>
</gene>
<protein>
    <submittedName>
        <fullName evidence="3">Lysozyme inhibitor LprI family protein</fullName>
    </submittedName>
</protein>
<keyword evidence="4" id="KW-1185">Reference proteome</keyword>
<evidence type="ECO:0000313" key="3">
    <source>
        <dbReference type="EMBL" id="MFD2142251.1"/>
    </source>
</evidence>
<evidence type="ECO:0000259" key="2">
    <source>
        <dbReference type="Pfam" id="PF07007"/>
    </source>
</evidence>
<accession>A0ABW4Z1I2</accession>
<name>A0ABW4Z1I2_9HYPH</name>
<dbReference type="PANTHER" id="PTHR39176:SF1">
    <property type="entry name" value="PERIPLASMIC PROTEIN"/>
    <property type="match status" value="1"/>
</dbReference>
<feature type="signal peptide" evidence="1">
    <location>
        <begin position="1"/>
        <end position="29"/>
    </location>
</feature>
<dbReference type="RefSeq" id="WP_246548274.1">
    <property type="nucleotide sequence ID" value="NZ_JAHBGB010000006.1"/>
</dbReference>
<dbReference type="Pfam" id="PF07007">
    <property type="entry name" value="LprI"/>
    <property type="match status" value="1"/>
</dbReference>
<keyword evidence="1" id="KW-0732">Signal</keyword>